<dbReference type="EMBL" id="BABT02000068">
    <property type="protein sequence ID" value="GAA95930.1"/>
    <property type="molecule type" value="Genomic_DNA"/>
</dbReference>
<dbReference type="OrthoDB" id="2020070at2759"/>
<dbReference type="eggNOG" id="ENOG502QPYF">
    <property type="taxonomic scope" value="Eukaryota"/>
</dbReference>
<accession>G7DZC0</accession>
<dbReference type="InParanoid" id="G7DZC0"/>
<reference evidence="2 3" key="1">
    <citation type="journal article" date="2011" name="J. Gen. Appl. Microbiol.">
        <title>Draft genome sequencing of the enigmatic basidiomycete Mixia osmundae.</title>
        <authorList>
            <person name="Nishida H."/>
            <person name="Nagatsuka Y."/>
            <person name="Sugiyama J."/>
        </authorList>
    </citation>
    <scope>NUCLEOTIDE SEQUENCE [LARGE SCALE GENOMIC DNA]</scope>
    <source>
        <strain evidence="3">CBS 9802 / IAM 14324 / JCM 22182 / KY 12970</strain>
    </source>
</reference>
<evidence type="ECO:0000313" key="2">
    <source>
        <dbReference type="EMBL" id="GAA95930.1"/>
    </source>
</evidence>
<comment type="caution">
    <text evidence="2">The sequence shown here is derived from an EMBL/GenBank/DDBJ whole genome shotgun (WGS) entry which is preliminary data.</text>
</comment>
<name>G7DZC0_MIXOS</name>
<dbReference type="STRING" id="764103.G7DZC0"/>
<dbReference type="PANTHER" id="PTHR33604:SF3">
    <property type="entry name" value="OSJNBA0004B13.7 PROTEIN"/>
    <property type="match status" value="1"/>
</dbReference>
<feature type="compositionally biased region" description="Low complexity" evidence="1">
    <location>
        <begin position="177"/>
        <end position="186"/>
    </location>
</feature>
<organism evidence="2 3">
    <name type="scientific">Mixia osmundae (strain CBS 9802 / IAM 14324 / JCM 22182 / KY 12970)</name>
    <dbReference type="NCBI Taxonomy" id="764103"/>
    <lineage>
        <taxon>Eukaryota</taxon>
        <taxon>Fungi</taxon>
        <taxon>Dikarya</taxon>
        <taxon>Basidiomycota</taxon>
        <taxon>Pucciniomycotina</taxon>
        <taxon>Mixiomycetes</taxon>
        <taxon>Mixiales</taxon>
        <taxon>Mixiaceae</taxon>
        <taxon>Mixia</taxon>
    </lineage>
</organism>
<proteinExistence type="predicted"/>
<dbReference type="HOGENOM" id="CLU_275573_0_0_1"/>
<dbReference type="PANTHER" id="PTHR33604">
    <property type="entry name" value="OSJNBA0004B13.7 PROTEIN"/>
    <property type="match status" value="1"/>
</dbReference>
<gene>
    <name evidence="2" type="primary">Mo02588</name>
    <name evidence="2" type="ORF">E5Q_02588</name>
</gene>
<feature type="compositionally biased region" description="Low complexity" evidence="1">
    <location>
        <begin position="121"/>
        <end position="137"/>
    </location>
</feature>
<sequence>MSDHAEAVPSAQAIGALAESSALARDLSATSSTSTSSFSDTGQQNGYPARRPAPISTTTEPADSPSRSRIFHITPSSIGSPRLAKRFLPPRTVPEALTSPVDPFATTQYDETLVRSHSNEGLASTSAASATRSGSSLKPRRSSLGPGAASKDASSQTVSNGYASHTHYNGYNGSAAPPASPYASSPMLGSDERQSPFAHAQASSPLAQLQALIVGSLPERWSRSRQAGSSSSAGGRMSRMRKTRLLLALVALGCLASFLSSQRDRLPSLSMRRRRKQGRALKRLRLDFRPGERTAKADRHRLEDLLTLPYGVDPGPMGYAALLHISDAVQITSLQAIVANLQSQIMPPDEILIVATEQLENQLRSVVGKLPALSAAEKAMLQVSVYPSDDYATSAEAIVEAAVDLQSGFLLLLEPPRRTGTTHLGAMFASSLMHVAATSEYSSAVLAHAGISFDDPSSCVYADTNAKEDAKGNATAWTTTLKVPTGPVLFRTSWVASVDPHELPTEGSLPPGAALSIALSRRSGIPIKLIPFSSAHLASSEHARGAWMIAPDWPHEACAALQDSIDISSLSSLSSPVIVERVQMPVLEGGAMALFVSDEKDLALAIPLACGLSRTHALQIWVALAPFGGKEATDRYQAVIKQCSLDVRPLRDLSLDGDISDEALIYRVRGVMQRHDFDVVLHVTGGVVSSSIHLALTIAGVNFDAHPLDSVVGIEIPQSDIAHVDWLAALPLDAIRSWNVPKIDISVITRDRPDSLLRLMKSVEAAHFLGDRVNIGLNLEQNADFDTHKLVAQLEWPHGTLNIRHRVVVGGLIPAIVESWYPRNNDTYGVFLEDDVEVSPQFYAWLKFTILQYRYDASTKVEAARLFGVSLYQQKNVELRNEGRRAFDAHALFADLGLPATRPYLSQVPCSWGAVYFPEQWKEFHHFLSLRFNESSLDITDLIVPDIKSNRWARSWKKYFIELVYLRGYTMLYPNYADFVSFSTNHLEVGDHVKAEASTVETEQQKRRKIMFEVPLMQMTDSLLDLPDERRLPKWSALPVIDFWGTLTTESDIVERGATTILELEVCPPLNTSTVQSYDARELLCPTENAPLPLEEAREFFPHVEPYFRMTQENGAEPTESTESPPTPTPLLGVKKFDAEILQDLTLLAISTAVPMQY</sequence>
<dbReference type="AlphaFoldDB" id="G7DZC0"/>
<feature type="region of interest" description="Disordered" evidence="1">
    <location>
        <begin position="177"/>
        <end position="202"/>
    </location>
</feature>
<dbReference type="InterPro" id="IPR029044">
    <property type="entry name" value="Nucleotide-diphossugar_trans"/>
</dbReference>
<feature type="region of interest" description="Disordered" evidence="1">
    <location>
        <begin position="22"/>
        <end position="84"/>
    </location>
</feature>
<feature type="compositionally biased region" description="Low complexity" evidence="1">
    <location>
        <begin position="22"/>
        <end position="41"/>
    </location>
</feature>
<keyword evidence="3" id="KW-1185">Reference proteome</keyword>
<evidence type="ECO:0000256" key="1">
    <source>
        <dbReference type="SAM" id="MobiDB-lite"/>
    </source>
</evidence>
<feature type="region of interest" description="Disordered" evidence="1">
    <location>
        <begin position="115"/>
        <end position="165"/>
    </location>
</feature>
<feature type="compositionally biased region" description="Polar residues" evidence="1">
    <location>
        <begin position="55"/>
        <end position="67"/>
    </location>
</feature>
<protein>
    <submittedName>
        <fullName evidence="2">Uncharacterized protein</fullName>
    </submittedName>
</protein>
<reference evidence="2 3" key="2">
    <citation type="journal article" date="2012" name="Open Biol.">
        <title>Characteristics of nucleosomes and linker DNA regions on the genome of the basidiomycete Mixia osmundae revealed by mono- and dinucleosome mapping.</title>
        <authorList>
            <person name="Nishida H."/>
            <person name="Kondo S."/>
            <person name="Matsumoto T."/>
            <person name="Suzuki Y."/>
            <person name="Yoshikawa H."/>
            <person name="Taylor T.D."/>
            <person name="Sugiyama J."/>
        </authorList>
    </citation>
    <scope>NUCLEOTIDE SEQUENCE [LARGE SCALE GENOMIC DNA]</scope>
    <source>
        <strain evidence="3">CBS 9802 / IAM 14324 / JCM 22182 / KY 12970</strain>
    </source>
</reference>
<dbReference type="Gene3D" id="3.90.550.10">
    <property type="entry name" value="Spore Coat Polysaccharide Biosynthesis Protein SpsA, Chain A"/>
    <property type="match status" value="1"/>
</dbReference>
<evidence type="ECO:0000313" key="3">
    <source>
        <dbReference type="Proteomes" id="UP000009131"/>
    </source>
</evidence>
<dbReference type="Proteomes" id="UP000009131">
    <property type="component" value="Unassembled WGS sequence"/>
</dbReference>
<dbReference type="RefSeq" id="XP_014570829.1">
    <property type="nucleotide sequence ID" value="XM_014715343.1"/>
</dbReference>
<feature type="compositionally biased region" description="Polar residues" evidence="1">
    <location>
        <begin position="152"/>
        <end position="165"/>
    </location>
</feature>